<dbReference type="InterPro" id="IPR029069">
    <property type="entry name" value="HotDog_dom_sf"/>
</dbReference>
<dbReference type="Proteomes" id="UP000750711">
    <property type="component" value="Unassembled WGS sequence"/>
</dbReference>
<proteinExistence type="predicted"/>
<feature type="compositionally biased region" description="Basic and acidic residues" evidence="1">
    <location>
        <begin position="239"/>
        <end position="252"/>
    </location>
</feature>
<name>A0A9P8LAM5_9PEZI</name>
<dbReference type="AlphaFoldDB" id="A0A9P8LAM5"/>
<comment type="caution">
    <text evidence="2">The sequence shown here is derived from an EMBL/GenBank/DDBJ whole genome shotgun (WGS) entry which is preliminary data.</text>
</comment>
<dbReference type="Gene3D" id="3.10.129.10">
    <property type="entry name" value="Hotdog Thioesterase"/>
    <property type="match status" value="1"/>
</dbReference>
<sequence length="258" mass="29584">MPDASVNPKWLSDVKRRVGYCICFGLNPQQVQEAGSILQEVANDWRDLVAGSEGYLTGIDRRGLFKHEIAWGDMTLWQQWLIFSAAVHVNNVVYNRYAESARVKWLQNFAIHIDPTHSDEWNLLATPNALGLILQSIETVYKFPLTWPDHISVYHKLRPFPADPAAFDLDVIILSELHQRPAARCSESLLVYNYQSRQKIPMPSFMRDAFEETLRLQKAAKEEKVGRIQSLLERVTKLEKESWDREGAKEDMGSGASR</sequence>
<dbReference type="InterPro" id="IPR050563">
    <property type="entry name" value="4-hydroxybenzoyl-CoA_TE"/>
</dbReference>
<evidence type="ECO:0000256" key="1">
    <source>
        <dbReference type="SAM" id="MobiDB-lite"/>
    </source>
</evidence>
<dbReference type="CDD" id="cd00586">
    <property type="entry name" value="4HBT"/>
    <property type="match status" value="1"/>
</dbReference>
<evidence type="ECO:0000313" key="3">
    <source>
        <dbReference type="Proteomes" id="UP000750711"/>
    </source>
</evidence>
<gene>
    <name evidence="2" type="ORF">GP486_004712</name>
</gene>
<reference evidence="2" key="1">
    <citation type="submission" date="2021-03" db="EMBL/GenBank/DDBJ databases">
        <title>Comparative genomics and phylogenomic investigation of the class Geoglossomycetes provide insights into ecological specialization and systematics.</title>
        <authorList>
            <person name="Melie T."/>
            <person name="Pirro S."/>
            <person name="Miller A.N."/>
            <person name="Quandt A."/>
        </authorList>
    </citation>
    <scope>NUCLEOTIDE SEQUENCE</scope>
    <source>
        <strain evidence="2">CAQ_001_2017</strain>
    </source>
</reference>
<feature type="region of interest" description="Disordered" evidence="1">
    <location>
        <begin position="239"/>
        <end position="258"/>
    </location>
</feature>
<dbReference type="PANTHER" id="PTHR31793">
    <property type="entry name" value="4-HYDROXYBENZOYL-COA THIOESTERASE FAMILY MEMBER"/>
    <property type="match status" value="1"/>
</dbReference>
<dbReference type="SUPFAM" id="SSF54637">
    <property type="entry name" value="Thioesterase/thiol ester dehydrase-isomerase"/>
    <property type="match status" value="1"/>
</dbReference>
<dbReference type="Pfam" id="PF13279">
    <property type="entry name" value="4HBT_2"/>
    <property type="match status" value="1"/>
</dbReference>
<protein>
    <submittedName>
        <fullName evidence="2">Uncharacterized protein</fullName>
    </submittedName>
</protein>
<dbReference type="EMBL" id="JAGHQM010000785">
    <property type="protein sequence ID" value="KAH0558638.1"/>
    <property type="molecule type" value="Genomic_DNA"/>
</dbReference>
<accession>A0A9P8LAM5</accession>
<dbReference type="PANTHER" id="PTHR31793:SF39">
    <property type="entry name" value="THIOESTERASE_THIOL ESTER DEHYDRASE-ISOMERASE"/>
    <property type="match status" value="1"/>
</dbReference>
<keyword evidence="3" id="KW-1185">Reference proteome</keyword>
<dbReference type="GO" id="GO:0047617">
    <property type="term" value="F:fatty acyl-CoA hydrolase activity"/>
    <property type="evidence" value="ECO:0007669"/>
    <property type="project" value="TreeGrafter"/>
</dbReference>
<evidence type="ECO:0000313" key="2">
    <source>
        <dbReference type="EMBL" id="KAH0558638.1"/>
    </source>
</evidence>
<organism evidence="2 3">
    <name type="scientific">Trichoglossum hirsutum</name>
    <dbReference type="NCBI Taxonomy" id="265104"/>
    <lineage>
        <taxon>Eukaryota</taxon>
        <taxon>Fungi</taxon>
        <taxon>Dikarya</taxon>
        <taxon>Ascomycota</taxon>
        <taxon>Pezizomycotina</taxon>
        <taxon>Geoglossomycetes</taxon>
        <taxon>Geoglossales</taxon>
        <taxon>Geoglossaceae</taxon>
        <taxon>Trichoglossum</taxon>
    </lineage>
</organism>